<dbReference type="PANTHER" id="PTHR42855">
    <property type="entry name" value="ABC TRANSPORTER ATP-BINDING SUBUNIT"/>
    <property type="match status" value="1"/>
</dbReference>
<dbReference type="Gene3D" id="3.40.50.300">
    <property type="entry name" value="P-loop containing nucleotide triphosphate hydrolases"/>
    <property type="match status" value="2"/>
</dbReference>
<dbReference type="GO" id="GO:0016887">
    <property type="term" value="F:ATP hydrolysis activity"/>
    <property type="evidence" value="ECO:0007669"/>
    <property type="project" value="InterPro"/>
</dbReference>
<evidence type="ECO:0000259" key="5">
    <source>
        <dbReference type="PROSITE" id="PS50893"/>
    </source>
</evidence>
<protein>
    <submittedName>
        <fullName evidence="6">ABC-F type ribosomal protection protein</fullName>
    </submittedName>
</protein>
<feature type="region of interest" description="Disordered" evidence="4">
    <location>
        <begin position="237"/>
        <end position="257"/>
    </location>
</feature>
<feature type="domain" description="ABC transporter" evidence="5">
    <location>
        <begin position="4"/>
        <end position="213"/>
    </location>
</feature>
<evidence type="ECO:0000313" key="7">
    <source>
        <dbReference type="Proteomes" id="UP000823882"/>
    </source>
</evidence>
<dbReference type="CDD" id="cd03221">
    <property type="entry name" value="ABCF_EF-3"/>
    <property type="match status" value="2"/>
</dbReference>
<dbReference type="PROSITE" id="PS00211">
    <property type="entry name" value="ABC_TRANSPORTER_1"/>
    <property type="match status" value="1"/>
</dbReference>
<name>A0A9D2NYD2_9FIRM</name>
<dbReference type="SUPFAM" id="SSF52540">
    <property type="entry name" value="P-loop containing nucleoside triphosphate hydrolases"/>
    <property type="match status" value="2"/>
</dbReference>
<reference evidence="6" key="1">
    <citation type="journal article" date="2021" name="PeerJ">
        <title>Extensive microbial diversity within the chicken gut microbiome revealed by metagenomics and culture.</title>
        <authorList>
            <person name="Gilroy R."/>
            <person name="Ravi A."/>
            <person name="Getino M."/>
            <person name="Pursley I."/>
            <person name="Horton D.L."/>
            <person name="Alikhan N.F."/>
            <person name="Baker D."/>
            <person name="Gharbi K."/>
            <person name="Hall N."/>
            <person name="Watson M."/>
            <person name="Adriaenssens E.M."/>
            <person name="Foster-Nyarko E."/>
            <person name="Jarju S."/>
            <person name="Secka A."/>
            <person name="Antonio M."/>
            <person name="Oren A."/>
            <person name="Chaudhuri R.R."/>
            <person name="La Ragione R."/>
            <person name="Hildebrand F."/>
            <person name="Pallen M.J."/>
        </authorList>
    </citation>
    <scope>NUCLEOTIDE SEQUENCE</scope>
    <source>
        <strain evidence="6">CHK186-1790</strain>
    </source>
</reference>
<organism evidence="6 7">
    <name type="scientific">Candidatus Intestinimonas pullistercoris</name>
    <dbReference type="NCBI Taxonomy" id="2838623"/>
    <lineage>
        <taxon>Bacteria</taxon>
        <taxon>Bacillati</taxon>
        <taxon>Bacillota</taxon>
        <taxon>Clostridia</taxon>
        <taxon>Eubacteriales</taxon>
        <taxon>Intestinimonas</taxon>
    </lineage>
</organism>
<gene>
    <name evidence="6" type="primary">abc-f</name>
    <name evidence="6" type="ORF">H9701_01535</name>
</gene>
<dbReference type="PROSITE" id="PS50893">
    <property type="entry name" value="ABC_TRANSPORTER_2"/>
    <property type="match status" value="2"/>
</dbReference>
<dbReference type="InterPro" id="IPR051309">
    <property type="entry name" value="ABCF_ATPase"/>
</dbReference>
<keyword evidence="1" id="KW-0547">Nucleotide-binding</keyword>
<comment type="caution">
    <text evidence="6">The sequence shown here is derived from an EMBL/GenBank/DDBJ whole genome shotgun (WGS) entry which is preliminary data.</text>
</comment>
<evidence type="ECO:0000256" key="2">
    <source>
        <dbReference type="ARBA" id="ARBA00022840"/>
    </source>
</evidence>
<reference evidence="6" key="2">
    <citation type="submission" date="2021-04" db="EMBL/GenBank/DDBJ databases">
        <authorList>
            <person name="Gilroy R."/>
        </authorList>
    </citation>
    <scope>NUCLEOTIDE SEQUENCE</scope>
    <source>
        <strain evidence="6">CHK186-1790</strain>
    </source>
</reference>
<sequence>MSLIEIAHLSFTYEGSYDPVFQDLSVQLDTDWRLGLIGRNGRGKTTLLRLLMGEGAYSGTISSPEEFDYFPFPVPHRDWNGEEVAEALHPGLERWRLLRELHLLDLEEEVLYRPFSTLSNGEQTRFLLALLFLQDHRFLLIDEPTNHLDGEGRALVADYLARKKGFLLVSHDRAFLDRCVDHVLIFHKTGLELQRGNFSTWWENQQRRDQFERGEQERLKKDIRRLEEAARRTAGWSDAVEKTKKGSRNSGLRPDRGYIGHKAAKLMKRSKAAEERRQNAVEEKSRLLRDLEEAEDLKLHPLEHPQRRVLELRDLQVDYGAGPVGPPVTFALERGERAALRGPNGAGKSSLLKLILGEEIPHTGTLWLAGGCKVSYVPQDTSFLRGDLKTFAQESGIDESLFKAILRKLDFSRTQFEKDMADYSGGQKKKVLLARSLCQPAHLYLWDEPLNFVDLYSRMQLEDLLLRYRPTMLFVEHDRTFTDKVATRCIEL</sequence>
<keyword evidence="2" id="KW-0067">ATP-binding</keyword>
<dbReference type="AlphaFoldDB" id="A0A9D2NYD2"/>
<dbReference type="InterPro" id="IPR003439">
    <property type="entry name" value="ABC_transporter-like_ATP-bd"/>
</dbReference>
<dbReference type="InterPro" id="IPR027417">
    <property type="entry name" value="P-loop_NTPase"/>
</dbReference>
<dbReference type="InterPro" id="IPR017871">
    <property type="entry name" value="ABC_transporter-like_CS"/>
</dbReference>
<feature type="coiled-coil region" evidence="3">
    <location>
        <begin position="263"/>
        <end position="297"/>
    </location>
</feature>
<keyword evidence="3" id="KW-0175">Coiled coil</keyword>
<evidence type="ECO:0000256" key="3">
    <source>
        <dbReference type="SAM" id="Coils"/>
    </source>
</evidence>
<feature type="domain" description="ABC transporter" evidence="5">
    <location>
        <begin position="310"/>
        <end position="492"/>
    </location>
</feature>
<dbReference type="NCBIfam" id="NF000355">
    <property type="entry name" value="ribo_prot_ABC_F"/>
    <property type="match status" value="1"/>
</dbReference>
<dbReference type="Proteomes" id="UP000823882">
    <property type="component" value="Unassembled WGS sequence"/>
</dbReference>
<evidence type="ECO:0000256" key="1">
    <source>
        <dbReference type="ARBA" id="ARBA00022741"/>
    </source>
</evidence>
<evidence type="ECO:0000313" key="6">
    <source>
        <dbReference type="EMBL" id="HJC40222.1"/>
    </source>
</evidence>
<dbReference type="InterPro" id="IPR003593">
    <property type="entry name" value="AAA+_ATPase"/>
</dbReference>
<dbReference type="Pfam" id="PF00005">
    <property type="entry name" value="ABC_tran"/>
    <property type="match status" value="2"/>
</dbReference>
<proteinExistence type="predicted"/>
<dbReference type="SMART" id="SM00382">
    <property type="entry name" value="AAA"/>
    <property type="match status" value="2"/>
</dbReference>
<accession>A0A9D2NYD2</accession>
<dbReference type="EMBL" id="DWWJ01000027">
    <property type="protein sequence ID" value="HJC40222.1"/>
    <property type="molecule type" value="Genomic_DNA"/>
</dbReference>
<dbReference type="PANTHER" id="PTHR42855:SF2">
    <property type="entry name" value="DRUG RESISTANCE ABC TRANSPORTER,ATP-BINDING PROTEIN"/>
    <property type="match status" value="1"/>
</dbReference>
<dbReference type="GO" id="GO:0005524">
    <property type="term" value="F:ATP binding"/>
    <property type="evidence" value="ECO:0007669"/>
    <property type="project" value="UniProtKB-KW"/>
</dbReference>
<evidence type="ECO:0000256" key="4">
    <source>
        <dbReference type="SAM" id="MobiDB-lite"/>
    </source>
</evidence>